<evidence type="ECO:0000259" key="1">
    <source>
        <dbReference type="Pfam" id="PF13020"/>
    </source>
</evidence>
<dbReference type="EMBL" id="CP059572">
    <property type="protein sequence ID" value="QXJ22492.1"/>
    <property type="molecule type" value="Genomic_DNA"/>
</dbReference>
<evidence type="ECO:0000313" key="3">
    <source>
        <dbReference type="Proteomes" id="UP001049518"/>
    </source>
</evidence>
<dbReference type="RefSeq" id="WP_231335750.1">
    <property type="nucleotide sequence ID" value="NZ_CP059572.1"/>
</dbReference>
<keyword evidence="3" id="KW-1185">Reference proteome</keyword>
<reference evidence="2" key="1">
    <citation type="submission" date="2020-07" db="EMBL/GenBank/DDBJ databases">
        <authorList>
            <person name="Tarantini F.S."/>
            <person name="Hong K.W."/>
            <person name="Chan K.G."/>
        </authorList>
    </citation>
    <scope>NUCLEOTIDE SEQUENCE</scope>
    <source>
        <strain evidence="2">32-07</strain>
    </source>
</reference>
<dbReference type="Pfam" id="PF13020">
    <property type="entry name" value="NOV_C"/>
    <property type="match status" value="1"/>
</dbReference>
<organism evidence="2 3">
    <name type="scientific">Actinomadura graeca</name>
    <dbReference type="NCBI Taxonomy" id="2750812"/>
    <lineage>
        <taxon>Bacteria</taxon>
        <taxon>Bacillati</taxon>
        <taxon>Actinomycetota</taxon>
        <taxon>Actinomycetes</taxon>
        <taxon>Streptosporangiales</taxon>
        <taxon>Thermomonosporaceae</taxon>
        <taxon>Actinomadura</taxon>
    </lineage>
</organism>
<protein>
    <submittedName>
        <fullName evidence="2">DUF3883 domain-containing protein</fullName>
    </submittedName>
</protein>
<name>A0ABX8QXP2_9ACTN</name>
<dbReference type="InterPro" id="IPR024975">
    <property type="entry name" value="NOV_C"/>
</dbReference>
<evidence type="ECO:0000313" key="2">
    <source>
        <dbReference type="EMBL" id="QXJ22492.1"/>
    </source>
</evidence>
<feature type="domain" description="Protein NO VEIN C-terminal" evidence="1">
    <location>
        <begin position="124"/>
        <end position="192"/>
    </location>
</feature>
<gene>
    <name evidence="2" type="ORF">AGRA3207_003498</name>
</gene>
<dbReference type="Proteomes" id="UP001049518">
    <property type="component" value="Chromosome"/>
</dbReference>
<accession>A0ABX8QXP2</accession>
<sequence>MFANHPGYLDLTPTQYGTALTWLREVGIVTEDGSLAHSGSPVELALFEAALLNASPLWLRDADQLINMPDDLPEDAISAGEALGLSPRQATAVVHTAWGKVDAAARKQIGSAGEEALANLLTELTGVTVDYVADYADGLGYDIAVHADGLHLDLEVKTTTRRGRLTIYLSRNEYEVMRDNPAWRLTVVFLNSERQAGAVGTIDPGWVRRHAPADATPLGRWESVRFDIPPDAIQRGLTDISDWAGPRLSGRHLLRAGTGERPPAWISAAPAV</sequence>
<proteinExistence type="predicted"/>